<gene>
    <name evidence="1" type="ORF">RFEPED_0521</name>
</gene>
<dbReference type="EMBL" id="LANQ01000001">
    <property type="protein sequence ID" value="KJV58148.1"/>
    <property type="molecule type" value="Genomic_DNA"/>
</dbReference>
<organism evidence="1 2">
    <name type="scientific">Rickettsia felis str. Pedreira</name>
    <dbReference type="NCBI Taxonomy" id="1359196"/>
    <lineage>
        <taxon>Bacteria</taxon>
        <taxon>Pseudomonadati</taxon>
        <taxon>Pseudomonadota</taxon>
        <taxon>Alphaproteobacteria</taxon>
        <taxon>Rickettsiales</taxon>
        <taxon>Rickettsiaceae</taxon>
        <taxon>Rickettsieae</taxon>
        <taxon>Rickettsia</taxon>
        <taxon>spotted fever group</taxon>
    </lineage>
</organism>
<reference evidence="1 2" key="1">
    <citation type="submission" date="2015-01" db="EMBL/GenBank/DDBJ databases">
        <title>Genome Sequencing of Rickettsiales.</title>
        <authorList>
            <person name="Daugherty S.C."/>
            <person name="Su Q."/>
            <person name="Abolude K."/>
            <person name="Beier-Sexton M."/>
            <person name="Carlyon J.A."/>
            <person name="Carter R."/>
            <person name="Day N.P."/>
            <person name="Dumler S.J."/>
            <person name="Dyachenko V."/>
            <person name="Godinez A."/>
            <person name="Kurtti T.J."/>
            <person name="Lichay M."/>
            <person name="Mullins K.E."/>
            <person name="Ott S."/>
            <person name="Pappas-Brown V."/>
            <person name="Paris D.H."/>
            <person name="Patel P."/>
            <person name="Richards A.L."/>
            <person name="Sadzewicz L."/>
            <person name="Sears K."/>
            <person name="Seidman D."/>
            <person name="Sengamalay N."/>
            <person name="Stenos J."/>
            <person name="Tallon L.J."/>
            <person name="Vincent G."/>
            <person name="Fraser C.M."/>
            <person name="Munderloh U."/>
            <person name="Dunning-Hotopp J.C."/>
        </authorList>
    </citation>
    <scope>NUCLEOTIDE SEQUENCE [LARGE SCALE GENOMIC DNA]</scope>
    <source>
        <strain evidence="1 2">Pedreira</strain>
    </source>
</reference>
<name>A0A0F3MQV4_RICFI</name>
<dbReference type="PATRIC" id="fig|1359196.3.peg.504"/>
<dbReference type="Gene3D" id="3.40.50.2300">
    <property type="match status" value="1"/>
</dbReference>
<dbReference type="Proteomes" id="UP000033475">
    <property type="component" value="Unassembled WGS sequence"/>
</dbReference>
<sequence>MEINSVFDKLLPEVLIIEEKNKKSVNISLSNDIERAGFDIIRASTLEKALTYFFSQPLAIIIISAELQENPLITINNVRKINKFSKTPIIFFLPNKQLNLTEIDDNVLFFYKPFLSEQIVVL</sequence>
<comment type="caution">
    <text evidence="1">The sequence shown here is derived from an EMBL/GenBank/DDBJ whole genome shotgun (WGS) entry which is preliminary data.</text>
</comment>
<proteinExistence type="predicted"/>
<protein>
    <submittedName>
        <fullName evidence="1">Response regulator</fullName>
    </submittedName>
</protein>
<evidence type="ECO:0000313" key="1">
    <source>
        <dbReference type="EMBL" id="KJV58148.1"/>
    </source>
</evidence>
<accession>A0A0F3MQV4</accession>
<dbReference type="AlphaFoldDB" id="A0A0F3MQV4"/>
<evidence type="ECO:0000313" key="2">
    <source>
        <dbReference type="Proteomes" id="UP000033475"/>
    </source>
</evidence>